<evidence type="ECO:0000313" key="4">
    <source>
        <dbReference type="EMBL" id="KAK8738223.1"/>
    </source>
</evidence>
<keyword evidence="1" id="KW-0433">Leucine-rich repeat</keyword>
<dbReference type="InterPro" id="IPR032675">
    <property type="entry name" value="LRR_dom_sf"/>
</dbReference>
<keyword evidence="2" id="KW-0732">Signal</keyword>
<organism evidence="4 5">
    <name type="scientific">Cherax quadricarinatus</name>
    <name type="common">Australian red claw crayfish</name>
    <dbReference type="NCBI Taxonomy" id="27406"/>
    <lineage>
        <taxon>Eukaryota</taxon>
        <taxon>Metazoa</taxon>
        <taxon>Ecdysozoa</taxon>
        <taxon>Arthropoda</taxon>
        <taxon>Crustacea</taxon>
        <taxon>Multicrustacea</taxon>
        <taxon>Malacostraca</taxon>
        <taxon>Eumalacostraca</taxon>
        <taxon>Eucarida</taxon>
        <taxon>Decapoda</taxon>
        <taxon>Pleocyemata</taxon>
        <taxon>Astacidea</taxon>
        <taxon>Parastacoidea</taxon>
        <taxon>Parastacidae</taxon>
        <taxon>Cherax</taxon>
    </lineage>
</organism>
<accession>A0AAW0X0V5</accession>
<keyword evidence="5" id="KW-1185">Reference proteome</keyword>
<evidence type="ECO:0000256" key="1">
    <source>
        <dbReference type="ARBA" id="ARBA00022614"/>
    </source>
</evidence>
<dbReference type="AlphaFoldDB" id="A0AAW0X0V5"/>
<dbReference type="Pfam" id="PF13855">
    <property type="entry name" value="LRR_8"/>
    <property type="match status" value="1"/>
</dbReference>
<dbReference type="InterPro" id="IPR050328">
    <property type="entry name" value="Dev_Immune_Receptor"/>
</dbReference>
<protein>
    <recommendedName>
        <fullName evidence="6">Chaoptin</fullName>
    </recommendedName>
</protein>
<keyword evidence="3" id="KW-0677">Repeat</keyword>
<dbReference type="SMART" id="SM00369">
    <property type="entry name" value="LRR_TYP"/>
    <property type="match status" value="2"/>
</dbReference>
<evidence type="ECO:0000256" key="3">
    <source>
        <dbReference type="ARBA" id="ARBA00022737"/>
    </source>
</evidence>
<dbReference type="Proteomes" id="UP001445076">
    <property type="component" value="Unassembled WGS sequence"/>
</dbReference>
<dbReference type="SUPFAM" id="SSF52058">
    <property type="entry name" value="L domain-like"/>
    <property type="match status" value="1"/>
</dbReference>
<dbReference type="InterPro" id="IPR003591">
    <property type="entry name" value="Leu-rich_rpt_typical-subtyp"/>
</dbReference>
<dbReference type="PANTHER" id="PTHR24373:SF392">
    <property type="entry name" value="NEPHROCAN"/>
    <property type="match status" value="1"/>
</dbReference>
<comment type="caution">
    <text evidence="4">The sequence shown here is derived from an EMBL/GenBank/DDBJ whole genome shotgun (WGS) entry which is preliminary data.</text>
</comment>
<proteinExistence type="predicted"/>
<evidence type="ECO:0000313" key="5">
    <source>
        <dbReference type="Proteomes" id="UP001445076"/>
    </source>
</evidence>
<feature type="non-terminal residue" evidence="4">
    <location>
        <position position="1"/>
    </location>
</feature>
<dbReference type="PANTHER" id="PTHR24373">
    <property type="entry name" value="SLIT RELATED LEUCINE-RICH REPEAT NEURONAL PROTEIN"/>
    <property type="match status" value="1"/>
</dbReference>
<sequence>SVVLEHLRIFVASSNMIYEIEPYTFNGLPSLEMLDLSHNRIGKLSENSLTIHHHSASALSVDLSHNAISYIEPGVIAGVKVYAFNLQYNQLITLQETVFRPLIDLSRGTSRFLVSG</sequence>
<dbReference type="Gene3D" id="3.80.10.10">
    <property type="entry name" value="Ribonuclease Inhibitor"/>
    <property type="match status" value="1"/>
</dbReference>
<evidence type="ECO:0000256" key="2">
    <source>
        <dbReference type="ARBA" id="ARBA00022729"/>
    </source>
</evidence>
<reference evidence="4 5" key="1">
    <citation type="journal article" date="2024" name="BMC Genomics">
        <title>Genome assembly of redclaw crayfish (Cherax quadricarinatus) provides insights into its immune adaptation and hypoxia tolerance.</title>
        <authorList>
            <person name="Liu Z."/>
            <person name="Zheng J."/>
            <person name="Li H."/>
            <person name="Fang K."/>
            <person name="Wang S."/>
            <person name="He J."/>
            <person name="Zhou D."/>
            <person name="Weng S."/>
            <person name="Chi M."/>
            <person name="Gu Z."/>
            <person name="He J."/>
            <person name="Li F."/>
            <person name="Wang M."/>
        </authorList>
    </citation>
    <scope>NUCLEOTIDE SEQUENCE [LARGE SCALE GENOMIC DNA]</scope>
    <source>
        <strain evidence="4">ZL_2023a</strain>
    </source>
</reference>
<gene>
    <name evidence="4" type="ORF">OTU49_004113</name>
</gene>
<name>A0AAW0X0V5_CHEQU</name>
<dbReference type="PROSITE" id="PS51450">
    <property type="entry name" value="LRR"/>
    <property type="match status" value="1"/>
</dbReference>
<dbReference type="InterPro" id="IPR001611">
    <property type="entry name" value="Leu-rich_rpt"/>
</dbReference>
<feature type="non-terminal residue" evidence="4">
    <location>
        <position position="116"/>
    </location>
</feature>
<dbReference type="EMBL" id="JARKIK010000040">
    <property type="protein sequence ID" value="KAK8738223.1"/>
    <property type="molecule type" value="Genomic_DNA"/>
</dbReference>
<evidence type="ECO:0008006" key="6">
    <source>
        <dbReference type="Google" id="ProtNLM"/>
    </source>
</evidence>